<evidence type="ECO:0000256" key="1">
    <source>
        <dbReference type="ARBA" id="ARBA00023015"/>
    </source>
</evidence>
<name>A0A3D9L1E8_MARFU</name>
<dbReference type="GO" id="GO:0005829">
    <property type="term" value="C:cytosol"/>
    <property type="evidence" value="ECO:0007669"/>
    <property type="project" value="TreeGrafter"/>
</dbReference>
<evidence type="ECO:0000256" key="2">
    <source>
        <dbReference type="ARBA" id="ARBA00023125"/>
    </source>
</evidence>
<sequence>MDNLEEILEGNGFEKELVAEIKNIGRSKRVSSGGVVVSADLGSEEIPLVLSGLLKLLRKDDQGNELFLYHLQSGETCAMSITCCLEGKTQDITVVAEEDSQLWMIPMHTVDRWIQRYKSFRKFVFRSYQERFDELLGALDGIAFLKMDERLMKYLLDLKQASGSFVIKKTHQEIAKELNTSRVVVSRLLKQLERDDKIEQHRNRIEIL</sequence>
<feature type="domain" description="HTH crp-type" evidence="5">
    <location>
        <begin position="145"/>
        <end position="208"/>
    </location>
</feature>
<dbReference type="GO" id="GO:0003700">
    <property type="term" value="F:DNA-binding transcription factor activity"/>
    <property type="evidence" value="ECO:0007669"/>
    <property type="project" value="TreeGrafter"/>
</dbReference>
<dbReference type="SMART" id="SM00419">
    <property type="entry name" value="HTH_CRP"/>
    <property type="match status" value="1"/>
</dbReference>
<dbReference type="Pfam" id="PF00027">
    <property type="entry name" value="cNMP_binding"/>
    <property type="match status" value="1"/>
</dbReference>
<evidence type="ECO:0000313" key="7">
    <source>
        <dbReference type="Proteomes" id="UP000256779"/>
    </source>
</evidence>
<dbReference type="Gene3D" id="1.10.10.10">
    <property type="entry name" value="Winged helix-like DNA-binding domain superfamily/Winged helix DNA-binding domain"/>
    <property type="match status" value="1"/>
</dbReference>
<dbReference type="OrthoDB" id="9776746at2"/>
<proteinExistence type="predicted"/>
<dbReference type="SUPFAM" id="SSF46785">
    <property type="entry name" value="Winged helix' DNA-binding domain"/>
    <property type="match status" value="1"/>
</dbReference>
<protein>
    <submittedName>
        <fullName evidence="6">CRP/FNR family transcriptional regulator</fullName>
    </submittedName>
</protein>
<dbReference type="InterPro" id="IPR012318">
    <property type="entry name" value="HTH_CRP"/>
</dbReference>
<accession>A0A3D9L1E8</accession>
<comment type="caution">
    <text evidence="6">The sequence shown here is derived from an EMBL/GenBank/DDBJ whole genome shotgun (WGS) entry which is preliminary data.</text>
</comment>
<dbReference type="InterPro" id="IPR018490">
    <property type="entry name" value="cNMP-bd_dom_sf"/>
</dbReference>
<keyword evidence="1" id="KW-0805">Transcription regulation</keyword>
<dbReference type="Gene3D" id="2.60.120.10">
    <property type="entry name" value="Jelly Rolls"/>
    <property type="match status" value="1"/>
</dbReference>
<evidence type="ECO:0000313" key="6">
    <source>
        <dbReference type="EMBL" id="RED97419.1"/>
    </source>
</evidence>
<dbReference type="InterPro" id="IPR036390">
    <property type="entry name" value="WH_DNA-bd_sf"/>
</dbReference>
<dbReference type="InterPro" id="IPR014710">
    <property type="entry name" value="RmlC-like_jellyroll"/>
</dbReference>
<dbReference type="SUPFAM" id="SSF51206">
    <property type="entry name" value="cAMP-binding domain-like"/>
    <property type="match status" value="1"/>
</dbReference>
<dbReference type="EMBL" id="QREG01000012">
    <property type="protein sequence ID" value="RED97419.1"/>
    <property type="molecule type" value="Genomic_DNA"/>
</dbReference>
<dbReference type="InterPro" id="IPR050397">
    <property type="entry name" value="Env_Response_Regulators"/>
</dbReference>
<dbReference type="PROSITE" id="PS51063">
    <property type="entry name" value="HTH_CRP_2"/>
    <property type="match status" value="1"/>
</dbReference>
<dbReference type="PANTHER" id="PTHR24567">
    <property type="entry name" value="CRP FAMILY TRANSCRIPTIONAL REGULATORY PROTEIN"/>
    <property type="match status" value="1"/>
</dbReference>
<dbReference type="PROSITE" id="PS50042">
    <property type="entry name" value="CNMP_BINDING_3"/>
    <property type="match status" value="1"/>
</dbReference>
<evidence type="ECO:0000256" key="3">
    <source>
        <dbReference type="ARBA" id="ARBA00023163"/>
    </source>
</evidence>
<keyword evidence="7" id="KW-1185">Reference proteome</keyword>
<dbReference type="Proteomes" id="UP000256779">
    <property type="component" value="Unassembled WGS sequence"/>
</dbReference>
<reference evidence="6 7" key="1">
    <citation type="submission" date="2018-07" db="EMBL/GenBank/DDBJ databases">
        <title>Genomic Encyclopedia of Type Strains, Phase IV (KMG-IV): sequencing the most valuable type-strain genomes for metagenomic binning, comparative biology and taxonomic classification.</title>
        <authorList>
            <person name="Goeker M."/>
        </authorList>
    </citation>
    <scope>NUCLEOTIDE SEQUENCE [LARGE SCALE GENOMIC DNA]</scope>
    <source>
        <strain evidence="6 7">DSM 4134</strain>
    </source>
</reference>
<dbReference type="Pfam" id="PF13545">
    <property type="entry name" value="HTH_Crp_2"/>
    <property type="match status" value="1"/>
</dbReference>
<feature type="domain" description="Cyclic nucleotide-binding" evidence="4">
    <location>
        <begin position="11"/>
        <end position="131"/>
    </location>
</feature>
<keyword evidence="2" id="KW-0238">DNA-binding</keyword>
<dbReference type="AlphaFoldDB" id="A0A3D9L1E8"/>
<dbReference type="InterPro" id="IPR036388">
    <property type="entry name" value="WH-like_DNA-bd_sf"/>
</dbReference>
<evidence type="ECO:0000259" key="4">
    <source>
        <dbReference type="PROSITE" id="PS50042"/>
    </source>
</evidence>
<keyword evidence="3" id="KW-0804">Transcription</keyword>
<dbReference type="PANTHER" id="PTHR24567:SF26">
    <property type="entry name" value="REGULATORY PROTEIN YEIL"/>
    <property type="match status" value="1"/>
</dbReference>
<organism evidence="6 7">
    <name type="scientific">Marinoscillum furvescens DSM 4134</name>
    <dbReference type="NCBI Taxonomy" id="1122208"/>
    <lineage>
        <taxon>Bacteria</taxon>
        <taxon>Pseudomonadati</taxon>
        <taxon>Bacteroidota</taxon>
        <taxon>Cytophagia</taxon>
        <taxon>Cytophagales</taxon>
        <taxon>Reichenbachiellaceae</taxon>
        <taxon>Marinoscillum</taxon>
    </lineage>
</organism>
<gene>
    <name evidence="6" type="ORF">C7460_11228</name>
</gene>
<evidence type="ECO:0000259" key="5">
    <source>
        <dbReference type="PROSITE" id="PS51063"/>
    </source>
</evidence>
<dbReference type="RefSeq" id="WP_115868576.1">
    <property type="nucleotide sequence ID" value="NZ_QREG01000012.1"/>
</dbReference>
<dbReference type="GO" id="GO:0003677">
    <property type="term" value="F:DNA binding"/>
    <property type="evidence" value="ECO:0007669"/>
    <property type="project" value="UniProtKB-KW"/>
</dbReference>
<dbReference type="InterPro" id="IPR000595">
    <property type="entry name" value="cNMP-bd_dom"/>
</dbReference>